<gene>
    <name evidence="2" type="ORF">ANCCAN_21207</name>
</gene>
<feature type="transmembrane region" description="Helical" evidence="1">
    <location>
        <begin position="12"/>
        <end position="30"/>
    </location>
</feature>
<comment type="caution">
    <text evidence="2">The sequence shown here is derived from an EMBL/GenBank/DDBJ whole genome shotgun (WGS) entry which is preliminary data.</text>
</comment>
<evidence type="ECO:0000313" key="2">
    <source>
        <dbReference type="EMBL" id="RCN32964.1"/>
    </source>
</evidence>
<evidence type="ECO:0000256" key="1">
    <source>
        <dbReference type="SAM" id="Phobius"/>
    </source>
</evidence>
<keyword evidence="1" id="KW-0472">Membrane</keyword>
<protein>
    <submittedName>
        <fullName evidence="2">Uncharacterized protein</fullName>
    </submittedName>
</protein>
<dbReference type="AlphaFoldDB" id="A0A368FL68"/>
<proteinExistence type="predicted"/>
<keyword evidence="1" id="KW-0812">Transmembrane</keyword>
<keyword evidence="3" id="KW-1185">Reference proteome</keyword>
<keyword evidence="1" id="KW-1133">Transmembrane helix</keyword>
<accession>A0A368FL68</accession>
<sequence>MGYGIRWPSKGNYGGVNFHGMFMSAAMVFFQGEEVYMMQVESVRLTHLLLPEFGEQISAREEKWYGSLCLPF</sequence>
<reference evidence="2 3" key="1">
    <citation type="submission" date="2014-10" db="EMBL/GenBank/DDBJ databases">
        <title>Draft genome of the hookworm Ancylostoma caninum.</title>
        <authorList>
            <person name="Mitreva M."/>
        </authorList>
    </citation>
    <scope>NUCLEOTIDE SEQUENCE [LARGE SCALE GENOMIC DNA]</scope>
    <source>
        <strain evidence="2 3">Baltimore</strain>
    </source>
</reference>
<organism evidence="2 3">
    <name type="scientific">Ancylostoma caninum</name>
    <name type="common">Dog hookworm</name>
    <dbReference type="NCBI Taxonomy" id="29170"/>
    <lineage>
        <taxon>Eukaryota</taxon>
        <taxon>Metazoa</taxon>
        <taxon>Ecdysozoa</taxon>
        <taxon>Nematoda</taxon>
        <taxon>Chromadorea</taxon>
        <taxon>Rhabditida</taxon>
        <taxon>Rhabditina</taxon>
        <taxon>Rhabditomorpha</taxon>
        <taxon>Strongyloidea</taxon>
        <taxon>Ancylostomatidae</taxon>
        <taxon>Ancylostomatinae</taxon>
        <taxon>Ancylostoma</taxon>
    </lineage>
</organism>
<dbReference type="EMBL" id="JOJR01000995">
    <property type="protein sequence ID" value="RCN32964.1"/>
    <property type="molecule type" value="Genomic_DNA"/>
</dbReference>
<evidence type="ECO:0000313" key="3">
    <source>
        <dbReference type="Proteomes" id="UP000252519"/>
    </source>
</evidence>
<name>A0A368FL68_ANCCA</name>
<dbReference type="Proteomes" id="UP000252519">
    <property type="component" value="Unassembled WGS sequence"/>
</dbReference>